<proteinExistence type="predicted"/>
<reference evidence="3" key="1">
    <citation type="submission" date="2020-04" db="EMBL/GenBank/DDBJ databases">
        <authorList>
            <person name="Chiriac C."/>
            <person name="Salcher M."/>
            <person name="Ghai R."/>
            <person name="Kavagutti S V."/>
        </authorList>
    </citation>
    <scope>NUCLEOTIDE SEQUENCE</scope>
</reference>
<evidence type="ECO:0000256" key="1">
    <source>
        <dbReference type="ARBA" id="ARBA00004328"/>
    </source>
</evidence>
<gene>
    <name evidence="3" type="ORF">UFOVP92_43</name>
</gene>
<comment type="subcellular location">
    <subcellularLocation>
        <location evidence="1">Virion</location>
    </subcellularLocation>
</comment>
<sequence length="609" mass="62686">MSASQSGTFNVQEFTDLGAPLVGGRLYTYAYGTTTQKTAYTDHAGTIPHTYTSDGIGGQYIAINSRGELPAPLYLSQGSYDLALKTAAGATVWTRRADPVFDITNDLSGSGGSALMGYLPAGVGAVATNVQAKLRESVSVQDFGASPSASGSTNYAAFVLAESAAAIAGLGLLIPGGNYTLNQNWVIAHSGIRVHAEGKVVLSFTNAGNCVSVDGGASGLYIFDVHFGSPENPIWINGNASATTALFWRSAHHGSAAIKAWNCTIGHRTQFAVCNNFWVTVSNSEAVSNVLVPTTGISCERRGVGEDTADNTWFTPVIEGVKTSTGQGIYLGYTNRNKFIGGTSEGNIIGVFAASTAIGDYIEGLYCEVNTGAAHFDISGTLITLADCQSMTSAPTPTEWIKFRTGATDCRVIGGNHPSITIDAGAVRTQVIGNAHSAGTTVVDSGTNTTIIQGGAAGKFPFGAKFGNGTTYALDFYDVGTFVATMTCGTSGTITLNPSFNTLGYVKVGRMVTVSGLLIVSSVSAPVGTVDIGTIPFSTDAAASSRSAAAIRADVLAAGAITQIMGKISASSNKIRLESYSAGAANLSVAGYIQANTEIQVSLTFISAS</sequence>
<dbReference type="EMBL" id="LR796211">
    <property type="protein sequence ID" value="CAB4127575.1"/>
    <property type="molecule type" value="Genomic_DNA"/>
</dbReference>
<dbReference type="Gene3D" id="2.160.20.10">
    <property type="entry name" value="Single-stranded right-handed beta-helix, Pectin lyase-like"/>
    <property type="match status" value="1"/>
</dbReference>
<evidence type="ECO:0000256" key="2">
    <source>
        <dbReference type="ARBA" id="ARBA00022844"/>
    </source>
</evidence>
<organism evidence="3">
    <name type="scientific">uncultured Caudovirales phage</name>
    <dbReference type="NCBI Taxonomy" id="2100421"/>
    <lineage>
        <taxon>Viruses</taxon>
        <taxon>Duplodnaviria</taxon>
        <taxon>Heunggongvirae</taxon>
        <taxon>Uroviricota</taxon>
        <taxon>Caudoviricetes</taxon>
        <taxon>Peduoviridae</taxon>
        <taxon>Maltschvirus</taxon>
        <taxon>Maltschvirus maltsch</taxon>
    </lineage>
</organism>
<dbReference type="GO" id="GO:0019058">
    <property type="term" value="P:viral life cycle"/>
    <property type="evidence" value="ECO:0007669"/>
    <property type="project" value="UniProtKB-ARBA"/>
</dbReference>
<dbReference type="GO" id="GO:0051701">
    <property type="term" value="P:biological process involved in interaction with host"/>
    <property type="evidence" value="ECO:0007669"/>
    <property type="project" value="UniProtKB-ARBA"/>
</dbReference>
<keyword evidence="2" id="KW-0946">Virion</keyword>
<dbReference type="InterPro" id="IPR012334">
    <property type="entry name" value="Pectin_lyas_fold"/>
</dbReference>
<name>A0A6J5L1T3_9CAUD</name>
<dbReference type="GO" id="GO:0044423">
    <property type="term" value="C:virion component"/>
    <property type="evidence" value="ECO:0007669"/>
    <property type="project" value="UniProtKB-KW"/>
</dbReference>
<evidence type="ECO:0000313" key="3">
    <source>
        <dbReference type="EMBL" id="CAB4127575.1"/>
    </source>
</evidence>
<accession>A0A6J5L1T3</accession>
<protein>
    <submittedName>
        <fullName evidence="3">Uncharacterized protein</fullName>
    </submittedName>
</protein>